<evidence type="ECO:0000256" key="1">
    <source>
        <dbReference type="ARBA" id="ARBA00012528"/>
    </source>
</evidence>
<dbReference type="EC" id="2.7.7.65" evidence="1"/>
<dbReference type="Pfam" id="PF00990">
    <property type="entry name" value="GGDEF"/>
    <property type="match status" value="1"/>
</dbReference>
<dbReference type="SMART" id="SM00267">
    <property type="entry name" value="GGDEF"/>
    <property type="match status" value="1"/>
</dbReference>
<dbReference type="SUPFAM" id="SSF55073">
    <property type="entry name" value="Nucleotide cyclase"/>
    <property type="match status" value="1"/>
</dbReference>
<dbReference type="InterPro" id="IPR050469">
    <property type="entry name" value="Diguanylate_Cyclase"/>
</dbReference>
<feature type="transmembrane region" description="Helical" evidence="3">
    <location>
        <begin position="56"/>
        <end position="78"/>
    </location>
</feature>
<keyword evidence="3" id="KW-0812">Transmembrane</keyword>
<evidence type="ECO:0000259" key="4">
    <source>
        <dbReference type="PROSITE" id="PS50887"/>
    </source>
</evidence>
<protein>
    <recommendedName>
        <fullName evidence="1">diguanylate cyclase</fullName>
        <ecNumber evidence="1">2.7.7.65</ecNumber>
    </recommendedName>
</protein>
<proteinExistence type="predicted"/>
<feature type="domain" description="GGDEF" evidence="4">
    <location>
        <begin position="228"/>
        <end position="355"/>
    </location>
</feature>
<dbReference type="NCBIfam" id="TIGR00254">
    <property type="entry name" value="GGDEF"/>
    <property type="match status" value="1"/>
</dbReference>
<evidence type="ECO:0000256" key="2">
    <source>
        <dbReference type="ARBA" id="ARBA00034247"/>
    </source>
</evidence>
<evidence type="ECO:0000256" key="3">
    <source>
        <dbReference type="SAM" id="Phobius"/>
    </source>
</evidence>
<sequence length="355" mass="38635">MRRSLHALTDTERAKLIEAQVAATRPIVSGVVASGAMILALTGMFEVAGVAPDIGWPWWVVALVALTVAGCAAAIWSLDDWRPRLMLTVLSVLLVGIFLSVPMPGVDTVVTGRAGLFHLMPIALLALMARRVSMLAIAASMLLIAAMRIGLHGNPPTGAALYWLTVVVSIGFGLLLGGYRTDFAVSTYRIRQRLREQATTDELTGLRNRAGWNREASEAHEDAIRRGRSASVVFFDIDHFKRVNDTFGHAAGDRVIQQLGQILRERAGQRCLCARLGGEEFVVMLIDEAPEAVEGFVQRVRKEFEDAVRDANVTVSAGVAHRIAAESMGQHMRRADIALYEAKAMGRDRMVVAQA</sequence>
<dbReference type="PROSITE" id="PS50887">
    <property type="entry name" value="GGDEF"/>
    <property type="match status" value="1"/>
</dbReference>
<dbReference type="GO" id="GO:0052621">
    <property type="term" value="F:diguanylate cyclase activity"/>
    <property type="evidence" value="ECO:0007669"/>
    <property type="project" value="UniProtKB-EC"/>
</dbReference>
<keyword evidence="3" id="KW-0472">Membrane</keyword>
<dbReference type="PANTHER" id="PTHR45138">
    <property type="entry name" value="REGULATORY COMPONENTS OF SENSORY TRANSDUCTION SYSTEM"/>
    <property type="match status" value="1"/>
</dbReference>
<feature type="transmembrane region" description="Helical" evidence="3">
    <location>
        <begin position="134"/>
        <end position="153"/>
    </location>
</feature>
<accession>A0ABS8JEA7</accession>
<dbReference type="PANTHER" id="PTHR45138:SF9">
    <property type="entry name" value="DIGUANYLATE CYCLASE DGCM-RELATED"/>
    <property type="match status" value="1"/>
</dbReference>
<dbReference type="InterPro" id="IPR000160">
    <property type="entry name" value="GGDEF_dom"/>
</dbReference>
<comment type="caution">
    <text evidence="5">The sequence shown here is derived from an EMBL/GenBank/DDBJ whole genome shotgun (WGS) entry which is preliminary data.</text>
</comment>
<dbReference type="Gene3D" id="3.30.70.270">
    <property type="match status" value="1"/>
</dbReference>
<feature type="transmembrane region" description="Helical" evidence="3">
    <location>
        <begin position="21"/>
        <end position="44"/>
    </location>
</feature>
<name>A0ABS8JEA7_9GAMM</name>
<organism evidence="5 6">
    <name type="scientific">Noviluteimonas lactosilytica</name>
    <dbReference type="NCBI Taxonomy" id="2888523"/>
    <lineage>
        <taxon>Bacteria</taxon>
        <taxon>Pseudomonadati</taxon>
        <taxon>Pseudomonadota</taxon>
        <taxon>Gammaproteobacteria</taxon>
        <taxon>Lysobacterales</taxon>
        <taxon>Lysobacteraceae</taxon>
        <taxon>Noviluteimonas</taxon>
    </lineage>
</organism>
<feature type="transmembrane region" description="Helical" evidence="3">
    <location>
        <begin position="85"/>
        <end position="103"/>
    </location>
</feature>
<keyword evidence="5" id="KW-0548">Nucleotidyltransferase</keyword>
<dbReference type="InterPro" id="IPR043128">
    <property type="entry name" value="Rev_trsase/Diguanyl_cyclase"/>
</dbReference>
<dbReference type="EMBL" id="JAJGAK010000001">
    <property type="protein sequence ID" value="MCC8361813.1"/>
    <property type="molecule type" value="Genomic_DNA"/>
</dbReference>
<evidence type="ECO:0000313" key="6">
    <source>
        <dbReference type="Proteomes" id="UP001165293"/>
    </source>
</evidence>
<dbReference type="Proteomes" id="UP001165293">
    <property type="component" value="Unassembled WGS sequence"/>
</dbReference>
<keyword evidence="5" id="KW-0808">Transferase</keyword>
<dbReference type="CDD" id="cd01949">
    <property type="entry name" value="GGDEF"/>
    <property type="match status" value="1"/>
</dbReference>
<keyword evidence="3" id="KW-1133">Transmembrane helix</keyword>
<dbReference type="RefSeq" id="WP_230525461.1">
    <property type="nucleotide sequence ID" value="NZ_JAJGAK010000001.1"/>
</dbReference>
<evidence type="ECO:0000313" key="5">
    <source>
        <dbReference type="EMBL" id="MCC8361813.1"/>
    </source>
</evidence>
<keyword evidence="6" id="KW-1185">Reference proteome</keyword>
<dbReference type="InterPro" id="IPR029787">
    <property type="entry name" value="Nucleotide_cyclase"/>
</dbReference>
<gene>
    <name evidence="5" type="ORF">LK996_01780</name>
</gene>
<reference evidence="5" key="1">
    <citation type="submission" date="2021-10" db="EMBL/GenBank/DDBJ databases">
        <authorList>
            <person name="Lyu M."/>
            <person name="Wang X."/>
            <person name="Meng X."/>
            <person name="Xu K."/>
        </authorList>
    </citation>
    <scope>NUCLEOTIDE SEQUENCE</scope>
    <source>
        <strain evidence="5">A6</strain>
    </source>
</reference>
<feature type="transmembrane region" description="Helical" evidence="3">
    <location>
        <begin position="159"/>
        <end position="179"/>
    </location>
</feature>
<feature type="transmembrane region" description="Helical" evidence="3">
    <location>
        <begin position="109"/>
        <end position="127"/>
    </location>
</feature>
<comment type="catalytic activity">
    <reaction evidence="2">
        <text>2 GTP = 3',3'-c-di-GMP + 2 diphosphate</text>
        <dbReference type="Rhea" id="RHEA:24898"/>
        <dbReference type="ChEBI" id="CHEBI:33019"/>
        <dbReference type="ChEBI" id="CHEBI:37565"/>
        <dbReference type="ChEBI" id="CHEBI:58805"/>
        <dbReference type="EC" id="2.7.7.65"/>
    </reaction>
</comment>